<dbReference type="PANTHER" id="PTHR12812:SF0">
    <property type="entry name" value="HEPARAN-SULFATE 6-O-SULFOTRANSFERASE"/>
    <property type="match status" value="1"/>
</dbReference>
<dbReference type="Proteomes" id="UP001165289">
    <property type="component" value="Unassembled WGS sequence"/>
</dbReference>
<comment type="function">
    <text evidence="8">6-O-sulfation enzyme which catalyzes the transfer of sulfate from 3'-phosphoadenosine 5'-phosphosulfate (PAPS) to position 6 of the N-sulfoglucosamine residue (GlcNS) of heparan sulfate.</text>
</comment>
<reference evidence="9 10" key="1">
    <citation type="journal article" date="2023" name="BMC Biol.">
        <title>The compact genome of the sponge Oopsacas minuta (Hexactinellida) is lacking key metazoan core genes.</title>
        <authorList>
            <person name="Santini S."/>
            <person name="Schenkelaars Q."/>
            <person name="Jourda C."/>
            <person name="Duchesne M."/>
            <person name="Belahbib H."/>
            <person name="Rocher C."/>
            <person name="Selva M."/>
            <person name="Riesgo A."/>
            <person name="Vervoort M."/>
            <person name="Leys S.P."/>
            <person name="Kodjabachian L."/>
            <person name="Le Bivic A."/>
            <person name="Borchiellini C."/>
            <person name="Claverie J.M."/>
            <person name="Renard E."/>
        </authorList>
    </citation>
    <scope>NUCLEOTIDE SEQUENCE [LARGE SCALE GENOMIC DNA]</scope>
    <source>
        <strain evidence="9">SPO-2</strain>
    </source>
</reference>
<keyword evidence="8" id="KW-0735">Signal-anchor</keyword>
<dbReference type="EC" id="2.8.2.-" evidence="8"/>
<dbReference type="EMBL" id="JAKMXF010000133">
    <property type="protein sequence ID" value="KAI6656763.1"/>
    <property type="molecule type" value="Genomic_DNA"/>
</dbReference>
<keyword evidence="7" id="KW-0325">Glycoprotein</keyword>
<protein>
    <recommendedName>
        <fullName evidence="8">Heparan-sulfate 6-O-sulfotransferase</fullName>
        <ecNumber evidence="8">2.8.2.-</ecNumber>
    </recommendedName>
</protein>
<keyword evidence="3 8" id="KW-0808">Transferase</keyword>
<evidence type="ECO:0000313" key="10">
    <source>
        <dbReference type="Proteomes" id="UP001165289"/>
    </source>
</evidence>
<evidence type="ECO:0000256" key="8">
    <source>
        <dbReference type="RuleBase" id="RU364122"/>
    </source>
</evidence>
<evidence type="ECO:0000256" key="7">
    <source>
        <dbReference type="ARBA" id="ARBA00023180"/>
    </source>
</evidence>
<dbReference type="InterPro" id="IPR027417">
    <property type="entry name" value="P-loop_NTPase"/>
</dbReference>
<comment type="subcellular location">
    <subcellularLocation>
        <location evidence="1">Membrane</location>
        <topology evidence="1">Single-pass membrane protein</topology>
    </subcellularLocation>
    <subcellularLocation>
        <location evidence="8">Membrane</location>
        <topology evidence="8">Single-pass type II membrane protein</topology>
    </subcellularLocation>
</comment>
<dbReference type="InterPro" id="IPR010635">
    <property type="entry name" value="Heparan_SO4-6-sulfoTrfase"/>
</dbReference>
<proteinExistence type="inferred from homology"/>
<dbReference type="AlphaFoldDB" id="A0AAV7K6P5"/>
<dbReference type="InterPro" id="IPR005331">
    <property type="entry name" value="Sulfotransferase"/>
</dbReference>
<comment type="similarity">
    <text evidence="2 8">Belongs to the sulfotransferase 6 family.</text>
</comment>
<comment type="caution">
    <text evidence="9">The sequence shown here is derived from an EMBL/GenBank/DDBJ whole genome shotgun (WGS) entry which is preliminary data.</text>
</comment>
<evidence type="ECO:0000256" key="4">
    <source>
        <dbReference type="ARBA" id="ARBA00022692"/>
    </source>
</evidence>
<keyword evidence="4" id="KW-0812">Transmembrane</keyword>
<dbReference type="PANTHER" id="PTHR12812">
    <property type="entry name" value="HEPARAN SULFATE 6-O-SULFOTRANSFERASE 3"/>
    <property type="match status" value="1"/>
</dbReference>
<evidence type="ECO:0000256" key="1">
    <source>
        <dbReference type="ARBA" id="ARBA00004167"/>
    </source>
</evidence>
<keyword evidence="6 8" id="KW-0472">Membrane</keyword>
<evidence type="ECO:0000256" key="5">
    <source>
        <dbReference type="ARBA" id="ARBA00022989"/>
    </source>
</evidence>
<name>A0AAV7K6P5_9METZ</name>
<dbReference type="Gene3D" id="3.40.50.300">
    <property type="entry name" value="P-loop containing nucleotide triphosphate hydrolases"/>
    <property type="match status" value="1"/>
</dbReference>
<dbReference type="GO" id="GO:0016020">
    <property type="term" value="C:membrane"/>
    <property type="evidence" value="ECO:0007669"/>
    <property type="project" value="UniProtKB-SubCell"/>
</dbReference>
<keyword evidence="10" id="KW-1185">Reference proteome</keyword>
<gene>
    <name evidence="9" type="ORF">LOD99_16066</name>
</gene>
<evidence type="ECO:0000256" key="3">
    <source>
        <dbReference type="ARBA" id="ARBA00022679"/>
    </source>
</evidence>
<dbReference type="Pfam" id="PF03567">
    <property type="entry name" value="Sulfotransfer_2"/>
    <property type="match status" value="1"/>
</dbReference>
<comment type="catalytic activity">
    <reaction evidence="8">
        <text>alpha-D-glucosaminyl-[heparan sulfate](n) + 3'-phosphoadenylyl sulfate = 6-sulfo-alpha-D-glucosaminyl-[heparan sulfate](n) + adenosine 3',5'-bisphosphate + H(+)</text>
        <dbReference type="Rhea" id="RHEA:56604"/>
        <dbReference type="Rhea" id="RHEA-COMP:9830"/>
        <dbReference type="Rhea" id="RHEA-COMP:14621"/>
        <dbReference type="ChEBI" id="CHEBI:15378"/>
        <dbReference type="ChEBI" id="CHEBI:58339"/>
        <dbReference type="ChEBI" id="CHEBI:58343"/>
        <dbReference type="ChEBI" id="CHEBI:58388"/>
        <dbReference type="ChEBI" id="CHEBI:140604"/>
    </reaction>
</comment>
<evidence type="ECO:0000256" key="6">
    <source>
        <dbReference type="ARBA" id="ARBA00023136"/>
    </source>
</evidence>
<dbReference type="GO" id="GO:0017095">
    <property type="term" value="F:heparan sulfate 6-sulfotransferase activity"/>
    <property type="evidence" value="ECO:0007669"/>
    <property type="project" value="TreeGrafter"/>
</dbReference>
<evidence type="ECO:0000313" key="9">
    <source>
        <dbReference type="EMBL" id="KAI6656763.1"/>
    </source>
</evidence>
<sequence>MIQLRNGNVPPGYNITHPGDIIVFFHIQKTAGSFFEDKLVNNISNYSCAGEKLYSSKKSKFVWRHYHCYKSGSVENWIFTRRTVGWPCGVHADFITLKTCARMKLGKDKNLFFVTSLRHPVSRFLSEYLHVKRGANWPVYEIDCSRESIVISQTQTSPKCRFFSKDLGNLTLQEFMNCTYNPAINRMTYMLAGYYNIKCELNYTITQAAKESIILETAKRNLEEFTYFGIFEFLKESYQLFESIFSVKFMEIPTLKENRKLAFTIQELKEIEEINYLDIQLYSWAVELFKKRLKSLKRIEI</sequence>
<evidence type="ECO:0000256" key="2">
    <source>
        <dbReference type="ARBA" id="ARBA00010109"/>
    </source>
</evidence>
<accession>A0AAV7K6P5</accession>
<keyword evidence="5" id="KW-1133">Transmembrane helix</keyword>
<organism evidence="9 10">
    <name type="scientific">Oopsacas minuta</name>
    <dbReference type="NCBI Taxonomy" id="111878"/>
    <lineage>
        <taxon>Eukaryota</taxon>
        <taxon>Metazoa</taxon>
        <taxon>Porifera</taxon>
        <taxon>Hexactinellida</taxon>
        <taxon>Hexasterophora</taxon>
        <taxon>Lyssacinosida</taxon>
        <taxon>Leucopsacidae</taxon>
        <taxon>Oopsacas</taxon>
    </lineage>
</organism>